<keyword evidence="2" id="KW-1185">Reference proteome</keyword>
<dbReference type="AlphaFoldDB" id="A0A1Y2L2T1"/>
<sequence>MAAGFERDAANDQAVTDAGSHFLKRGWRGECDAQRRAVKDGLPDRSLDRHSVPMMAGARERGRENRALIVFSDAPDKRFLRWLPSGFRHCFAVIAAGENGQWIYLNPASHQLQCELWQFSALFDPAAYYRGQGHQCLWVSLPDDVAKKVRLGMFSCVEVVKRLLGISAWYVMTPAGLHRYLVNKSKIYQKSS</sequence>
<gene>
    <name evidence="1" type="ORF">TMES_07575</name>
</gene>
<proteinExistence type="predicted"/>
<organism evidence="1 2">
    <name type="scientific">Thalassospira mesophila</name>
    <dbReference type="NCBI Taxonomy" id="1293891"/>
    <lineage>
        <taxon>Bacteria</taxon>
        <taxon>Pseudomonadati</taxon>
        <taxon>Pseudomonadota</taxon>
        <taxon>Alphaproteobacteria</taxon>
        <taxon>Rhodospirillales</taxon>
        <taxon>Thalassospiraceae</taxon>
        <taxon>Thalassospira</taxon>
    </lineage>
</organism>
<evidence type="ECO:0000313" key="2">
    <source>
        <dbReference type="Proteomes" id="UP000193391"/>
    </source>
</evidence>
<dbReference type="Proteomes" id="UP000193391">
    <property type="component" value="Unassembled WGS sequence"/>
</dbReference>
<reference evidence="1 2" key="1">
    <citation type="submission" date="2014-03" db="EMBL/GenBank/DDBJ databases">
        <title>The draft genome sequence of Thalassospira mesophila JCM 18969.</title>
        <authorList>
            <person name="Lai Q."/>
            <person name="Shao Z."/>
        </authorList>
    </citation>
    <scope>NUCLEOTIDE SEQUENCE [LARGE SCALE GENOMIC DNA]</scope>
    <source>
        <strain evidence="1 2">JCM 18969</strain>
    </source>
</reference>
<dbReference type="STRING" id="1293891.TMES_07575"/>
<name>A0A1Y2L2T1_9PROT</name>
<dbReference type="EMBL" id="JFKA01000002">
    <property type="protein sequence ID" value="OSQ39789.1"/>
    <property type="molecule type" value="Genomic_DNA"/>
</dbReference>
<accession>A0A1Y2L2T1</accession>
<evidence type="ECO:0000313" key="1">
    <source>
        <dbReference type="EMBL" id="OSQ39789.1"/>
    </source>
</evidence>
<comment type="caution">
    <text evidence="1">The sequence shown here is derived from an EMBL/GenBank/DDBJ whole genome shotgun (WGS) entry which is preliminary data.</text>
</comment>
<protein>
    <submittedName>
        <fullName evidence="1">Uncharacterized protein</fullName>
    </submittedName>
</protein>